<keyword evidence="9 12" id="KW-1133">Transmembrane helix</keyword>
<dbReference type="RefSeq" id="WP_179422938.1">
    <property type="nucleotide sequence ID" value="NZ_JACCAB010000001.1"/>
</dbReference>
<feature type="transmembrane region" description="Helical" evidence="12">
    <location>
        <begin position="54"/>
        <end position="73"/>
    </location>
</feature>
<keyword evidence="8" id="KW-0862">Zinc</keyword>
<feature type="transmembrane region" description="Helical" evidence="12">
    <location>
        <begin position="188"/>
        <end position="208"/>
    </location>
</feature>
<dbReference type="AlphaFoldDB" id="A0A852WGU9"/>
<evidence type="ECO:0000259" key="13">
    <source>
        <dbReference type="Pfam" id="PF02163"/>
    </source>
</evidence>
<dbReference type="PANTHER" id="PTHR39188">
    <property type="entry name" value="MEMBRANE-ASSOCIATED ZINC METALLOPROTEASE M50B"/>
    <property type="match status" value="1"/>
</dbReference>
<feature type="domain" description="Peptidase M50" evidence="13">
    <location>
        <begin position="64"/>
        <end position="139"/>
    </location>
</feature>
<feature type="domain" description="Peptidase M50" evidence="13">
    <location>
        <begin position="146"/>
        <end position="205"/>
    </location>
</feature>
<evidence type="ECO:0000256" key="9">
    <source>
        <dbReference type="ARBA" id="ARBA00022989"/>
    </source>
</evidence>
<feature type="transmembrane region" description="Helical" evidence="12">
    <location>
        <begin position="27"/>
        <end position="48"/>
    </location>
</feature>
<dbReference type="InterPro" id="IPR008915">
    <property type="entry name" value="Peptidase_M50"/>
</dbReference>
<evidence type="ECO:0000256" key="8">
    <source>
        <dbReference type="ARBA" id="ARBA00022833"/>
    </source>
</evidence>
<keyword evidence="4 14" id="KW-0645">Protease</keyword>
<protein>
    <submittedName>
        <fullName evidence="14">Zn-dependent protease</fullName>
    </submittedName>
</protein>
<feature type="transmembrane region" description="Helical" evidence="12">
    <location>
        <begin position="220"/>
        <end position="238"/>
    </location>
</feature>
<sequence>MTTRAPAMEPEESGHGVRIARIGGVPVYLAPSWFVIAVVIVAIVAWPVLQTRPLFGLAVGLTQALLLLVSVLVHEGAHALAARAYGMHVLRIVANVWGGHTSFQAPRGTPGPMAAVAAAGPLANAALALVSFAALQATSGEVSGRVFTGLLIINGSLAVLNILPGMPLDGGQVLESLVWKLTGDRNKGSVAAGWTGRGVAVLVVLWFIGRPLLRGEGVGLGPDSIWALVIGSILWTGASESIRRGQALASLGGVTVADIMEPAVFLPPDTPVGAAISHPDAVVTTDERGVPCLVLLSATGQTPVDIDPSAPLSSAVTRVPDENVVETRPEAGIERVLGAIQATGVPAVVLTSGGQPYGVAHARLVNAALSRN</sequence>
<evidence type="ECO:0000313" key="15">
    <source>
        <dbReference type="Proteomes" id="UP000573599"/>
    </source>
</evidence>
<comment type="cofactor">
    <cofactor evidence="1">
        <name>Zn(2+)</name>
        <dbReference type="ChEBI" id="CHEBI:29105"/>
    </cofactor>
</comment>
<name>A0A852WGU9_9MICO</name>
<proteinExistence type="inferred from homology"/>
<organism evidence="14 15">
    <name type="scientific">Pedococcus badiiscoriae</name>
    <dbReference type="NCBI Taxonomy" id="642776"/>
    <lineage>
        <taxon>Bacteria</taxon>
        <taxon>Bacillati</taxon>
        <taxon>Actinomycetota</taxon>
        <taxon>Actinomycetes</taxon>
        <taxon>Micrococcales</taxon>
        <taxon>Intrasporangiaceae</taxon>
        <taxon>Pedococcus</taxon>
    </lineage>
</organism>
<keyword evidence="15" id="KW-1185">Reference proteome</keyword>
<reference evidence="14 15" key="1">
    <citation type="submission" date="2020-07" db="EMBL/GenBank/DDBJ databases">
        <title>Sequencing the genomes of 1000 actinobacteria strains.</title>
        <authorList>
            <person name="Klenk H.-P."/>
        </authorList>
    </citation>
    <scope>NUCLEOTIDE SEQUENCE [LARGE SCALE GENOMIC DNA]</scope>
    <source>
        <strain evidence="14 15">DSM 23987</strain>
    </source>
</reference>
<accession>A0A852WGU9</accession>
<evidence type="ECO:0000256" key="4">
    <source>
        <dbReference type="ARBA" id="ARBA00022670"/>
    </source>
</evidence>
<keyword evidence="6" id="KW-0479">Metal-binding</keyword>
<dbReference type="GO" id="GO:0016020">
    <property type="term" value="C:membrane"/>
    <property type="evidence" value="ECO:0007669"/>
    <property type="project" value="UniProtKB-SubCell"/>
</dbReference>
<keyword evidence="11 12" id="KW-0472">Membrane</keyword>
<dbReference type="Pfam" id="PF02163">
    <property type="entry name" value="Peptidase_M50"/>
    <property type="match status" value="2"/>
</dbReference>
<evidence type="ECO:0000256" key="11">
    <source>
        <dbReference type="ARBA" id="ARBA00023136"/>
    </source>
</evidence>
<keyword evidence="10" id="KW-0482">Metalloprotease</keyword>
<evidence type="ECO:0000256" key="6">
    <source>
        <dbReference type="ARBA" id="ARBA00022723"/>
    </source>
</evidence>
<evidence type="ECO:0000313" key="14">
    <source>
        <dbReference type="EMBL" id="NYG08483.1"/>
    </source>
</evidence>
<dbReference type="Proteomes" id="UP000573599">
    <property type="component" value="Unassembled WGS sequence"/>
</dbReference>
<feature type="transmembrane region" description="Helical" evidence="12">
    <location>
        <begin position="115"/>
        <end position="135"/>
    </location>
</feature>
<dbReference type="GO" id="GO:0008237">
    <property type="term" value="F:metallopeptidase activity"/>
    <property type="evidence" value="ECO:0007669"/>
    <property type="project" value="UniProtKB-KW"/>
</dbReference>
<comment type="subcellular location">
    <subcellularLocation>
        <location evidence="2">Membrane</location>
        <topology evidence="2">Multi-pass membrane protein</topology>
    </subcellularLocation>
</comment>
<dbReference type="EMBL" id="JACCAB010000001">
    <property type="protein sequence ID" value="NYG08483.1"/>
    <property type="molecule type" value="Genomic_DNA"/>
</dbReference>
<dbReference type="PANTHER" id="PTHR39188:SF3">
    <property type="entry name" value="STAGE IV SPORULATION PROTEIN FB"/>
    <property type="match status" value="1"/>
</dbReference>
<comment type="similarity">
    <text evidence="3">Belongs to the peptidase M50B family.</text>
</comment>
<keyword evidence="7" id="KW-0378">Hydrolase</keyword>
<evidence type="ECO:0000256" key="5">
    <source>
        <dbReference type="ARBA" id="ARBA00022692"/>
    </source>
</evidence>
<evidence type="ECO:0000256" key="10">
    <source>
        <dbReference type="ARBA" id="ARBA00023049"/>
    </source>
</evidence>
<keyword evidence="5 12" id="KW-0812">Transmembrane</keyword>
<dbReference type="GO" id="GO:0046872">
    <property type="term" value="F:metal ion binding"/>
    <property type="evidence" value="ECO:0007669"/>
    <property type="project" value="UniProtKB-KW"/>
</dbReference>
<evidence type="ECO:0000256" key="7">
    <source>
        <dbReference type="ARBA" id="ARBA00022801"/>
    </source>
</evidence>
<feature type="transmembrane region" description="Helical" evidence="12">
    <location>
        <begin position="147"/>
        <end position="168"/>
    </location>
</feature>
<dbReference type="GO" id="GO:0006508">
    <property type="term" value="P:proteolysis"/>
    <property type="evidence" value="ECO:0007669"/>
    <property type="project" value="UniProtKB-KW"/>
</dbReference>
<evidence type="ECO:0000256" key="12">
    <source>
        <dbReference type="SAM" id="Phobius"/>
    </source>
</evidence>
<evidence type="ECO:0000256" key="2">
    <source>
        <dbReference type="ARBA" id="ARBA00004141"/>
    </source>
</evidence>
<evidence type="ECO:0000256" key="3">
    <source>
        <dbReference type="ARBA" id="ARBA00007931"/>
    </source>
</evidence>
<comment type="caution">
    <text evidence="14">The sequence shown here is derived from an EMBL/GenBank/DDBJ whole genome shotgun (WGS) entry which is preliminary data.</text>
</comment>
<gene>
    <name evidence="14" type="ORF">BJ986_002970</name>
</gene>
<evidence type="ECO:0000256" key="1">
    <source>
        <dbReference type="ARBA" id="ARBA00001947"/>
    </source>
</evidence>